<keyword evidence="2" id="KW-1185">Reference proteome</keyword>
<accession>A0A1V6UYG1</accession>
<dbReference type="AlphaFoldDB" id="A0A1V6UYG1"/>
<comment type="caution">
    <text evidence="1">The sequence shown here is derived from an EMBL/GenBank/DDBJ whole genome shotgun (WGS) entry which is preliminary data.</text>
</comment>
<dbReference type="STRING" id="36646.A0A1V6UYG1"/>
<evidence type="ECO:0000313" key="1">
    <source>
        <dbReference type="EMBL" id="OQE43467.1"/>
    </source>
</evidence>
<sequence>MPPAPIYEDPSHASVSALLFEEAGGNKEMENNVTEDAIKARSIETLASNLALRESHADDEEKWARANASFYLRSTVGPEACSLVCHISNVREAYLELKKVCWSPSHHAIFRRFKKLDNPRYKKGDPQTFVLRFQKILQDYTAFIGKMILLQELCRFRRAVIGSPRCRVFIPSLRVNEEDPDLMDQVYRDFVTAVRLFQTLPKSR</sequence>
<evidence type="ECO:0000313" key="2">
    <source>
        <dbReference type="Proteomes" id="UP000191500"/>
    </source>
</evidence>
<name>A0A1V6UYG1_9EURO</name>
<organism evidence="1 2">
    <name type="scientific">Penicillium coprophilum</name>
    <dbReference type="NCBI Taxonomy" id="36646"/>
    <lineage>
        <taxon>Eukaryota</taxon>
        <taxon>Fungi</taxon>
        <taxon>Dikarya</taxon>
        <taxon>Ascomycota</taxon>
        <taxon>Pezizomycotina</taxon>
        <taxon>Eurotiomycetes</taxon>
        <taxon>Eurotiomycetidae</taxon>
        <taxon>Eurotiales</taxon>
        <taxon>Aspergillaceae</taxon>
        <taxon>Penicillium</taxon>
    </lineage>
</organism>
<proteinExistence type="predicted"/>
<gene>
    <name evidence="1" type="ORF">PENCOP_c003G03281</name>
</gene>
<protein>
    <submittedName>
        <fullName evidence="1">Uncharacterized protein</fullName>
    </submittedName>
</protein>
<dbReference type="Proteomes" id="UP000191500">
    <property type="component" value="Unassembled WGS sequence"/>
</dbReference>
<reference evidence="2" key="1">
    <citation type="journal article" date="2017" name="Nat. Microbiol.">
        <title>Global analysis of biosynthetic gene clusters reveals vast potential of secondary metabolite production in Penicillium species.</title>
        <authorList>
            <person name="Nielsen J.C."/>
            <person name="Grijseels S."/>
            <person name="Prigent S."/>
            <person name="Ji B."/>
            <person name="Dainat J."/>
            <person name="Nielsen K.F."/>
            <person name="Frisvad J.C."/>
            <person name="Workman M."/>
            <person name="Nielsen J."/>
        </authorList>
    </citation>
    <scope>NUCLEOTIDE SEQUENCE [LARGE SCALE GENOMIC DNA]</scope>
    <source>
        <strain evidence="2">IBT 31321</strain>
    </source>
</reference>
<dbReference type="EMBL" id="MDDG01000003">
    <property type="protein sequence ID" value="OQE43467.1"/>
    <property type="molecule type" value="Genomic_DNA"/>
</dbReference>